<feature type="transmembrane region" description="Helical" evidence="1">
    <location>
        <begin position="288"/>
        <end position="310"/>
    </location>
</feature>
<feature type="transmembrane region" description="Helical" evidence="1">
    <location>
        <begin position="123"/>
        <end position="145"/>
    </location>
</feature>
<organism evidence="2 3">
    <name type="scientific">Marisediminicola antarctica</name>
    <dbReference type="NCBI Taxonomy" id="674079"/>
    <lineage>
        <taxon>Bacteria</taxon>
        <taxon>Bacillati</taxon>
        <taxon>Actinomycetota</taxon>
        <taxon>Actinomycetes</taxon>
        <taxon>Micrococcales</taxon>
        <taxon>Microbacteriaceae</taxon>
        <taxon>Marisediminicola</taxon>
    </lineage>
</organism>
<gene>
    <name evidence="2" type="ORF">BHD05_08085</name>
</gene>
<keyword evidence="1" id="KW-0472">Membrane</keyword>
<keyword evidence="1" id="KW-1133">Transmembrane helix</keyword>
<feature type="transmembrane region" description="Helical" evidence="1">
    <location>
        <begin position="174"/>
        <end position="200"/>
    </location>
</feature>
<dbReference type="KEGG" id="mant:BHD05_08085"/>
<name>A0A7L5AGF1_9MICO</name>
<evidence type="ECO:0000256" key="1">
    <source>
        <dbReference type="SAM" id="Phobius"/>
    </source>
</evidence>
<feature type="transmembrane region" description="Helical" evidence="1">
    <location>
        <begin position="220"/>
        <end position="241"/>
    </location>
</feature>
<accession>A0A7L5AGF1</accession>
<dbReference type="AlphaFoldDB" id="A0A7L5AGF1"/>
<feature type="transmembrane region" description="Helical" evidence="1">
    <location>
        <begin position="248"/>
        <end position="268"/>
    </location>
</feature>
<dbReference type="RefSeq" id="WP_161885980.1">
    <property type="nucleotide sequence ID" value="NZ_CP017146.1"/>
</dbReference>
<dbReference type="NCBIfam" id="NF038403">
    <property type="entry name" value="perm_prefix_1"/>
    <property type="match status" value="1"/>
</dbReference>
<reference evidence="2 3" key="1">
    <citation type="submission" date="2016-09" db="EMBL/GenBank/DDBJ databases">
        <title>Complete genome sequence of microbes from the polar regions.</title>
        <authorList>
            <person name="Liao L."/>
            <person name="Chen B."/>
        </authorList>
    </citation>
    <scope>NUCLEOTIDE SEQUENCE [LARGE SCALE GENOMIC DNA]</scope>
    <source>
        <strain evidence="2 3">ZS314</strain>
    </source>
</reference>
<sequence length="319" mass="34503">MTATSSPTDRYVAATLRSLPERQRQDIEAELRALIADAIDDRREAGVDADSAERQVLTELGAPARLAASYSDRSLHLIGPEFYLDYVRILKLLLSTLVPLWFVIFALVTFADGSPADVAFSGALYSALETAMSIAFFTTLVFAIIERVSAVRTKRTATWDPSSLPEVRDRRDRFSALIGGVIFLAVIVISLVLIQTVGAVEGPDGARVGPVDSGLWESGVFYIALLIAIASIPFHLLAYYTGWSTLNAIANTVFVALLAVPAVWLAASGRLLSDDYFRAVGWPAGADVIAVVVIVFVLLITASDAIGGWVRASKKRRTR</sequence>
<dbReference type="EMBL" id="CP017146">
    <property type="protein sequence ID" value="QHO69603.1"/>
    <property type="molecule type" value="Genomic_DNA"/>
</dbReference>
<keyword evidence="1" id="KW-0812">Transmembrane</keyword>
<protein>
    <submittedName>
        <fullName evidence="2">Uncharacterized protein</fullName>
    </submittedName>
</protein>
<proteinExistence type="predicted"/>
<dbReference type="Proteomes" id="UP000464507">
    <property type="component" value="Chromosome"/>
</dbReference>
<evidence type="ECO:0000313" key="3">
    <source>
        <dbReference type="Proteomes" id="UP000464507"/>
    </source>
</evidence>
<dbReference type="Pfam" id="PF22564">
    <property type="entry name" value="HAAS"/>
    <property type="match status" value="1"/>
</dbReference>
<dbReference type="OrthoDB" id="3171769at2"/>
<evidence type="ECO:0000313" key="2">
    <source>
        <dbReference type="EMBL" id="QHO69603.1"/>
    </source>
</evidence>
<dbReference type="InterPro" id="IPR047928">
    <property type="entry name" value="Perm_prefix_1"/>
</dbReference>
<keyword evidence="3" id="KW-1185">Reference proteome</keyword>
<feature type="transmembrane region" description="Helical" evidence="1">
    <location>
        <begin position="92"/>
        <end position="111"/>
    </location>
</feature>